<keyword evidence="4 11" id="KW-0028">Amino-acid biosynthesis</keyword>
<feature type="binding site" evidence="11">
    <location>
        <position position="80"/>
    </location>
    <ligand>
        <name>substrate</name>
    </ligand>
</feature>
<comment type="function">
    <text evidence="11">Catalyzes the specific phosphorylation of the 3-hydroxyl group of shikimic acid using ATP as a cosubstrate.</text>
</comment>
<keyword evidence="13" id="KW-1185">Reference proteome</keyword>
<evidence type="ECO:0000256" key="8">
    <source>
        <dbReference type="ARBA" id="ARBA00022840"/>
    </source>
</evidence>
<dbReference type="EC" id="2.7.1.71" evidence="3 11"/>
<dbReference type="InterPro" id="IPR023000">
    <property type="entry name" value="Shikimate_kinase_CS"/>
</dbReference>
<dbReference type="PRINTS" id="PR01100">
    <property type="entry name" value="SHIKIMTKNASE"/>
</dbReference>
<keyword evidence="11" id="KW-0479">Metal-binding</keyword>
<dbReference type="GO" id="GO:0005524">
    <property type="term" value="F:ATP binding"/>
    <property type="evidence" value="ECO:0007669"/>
    <property type="project" value="UniProtKB-UniRule"/>
</dbReference>
<comment type="subcellular location">
    <subcellularLocation>
        <location evidence="11">Cytoplasm</location>
    </subcellularLocation>
</comment>
<comment type="pathway">
    <text evidence="1 11">Metabolic intermediate biosynthesis; chorismate biosynthesis; chorismate from D-erythrose 4-phosphate and phosphoenolpyruvate: step 5/7.</text>
</comment>
<dbReference type="RefSeq" id="WP_113691171.1">
    <property type="nucleotide sequence ID" value="NZ_CP015163.1"/>
</dbReference>
<sequence>MSPRAVVVGPPGSGKSTVGRLLAERLGVGFRDTDDDIVKRAGKSISEIFTDDGEPAFRALEEETVAVALAEHAGVLAVGGGAVLSERTRGRLAGHTVVFLNVGMAEGVRRTGVSSARPLLAGVNPRATYKALLDARLPIYREVATVEIGTDELIPADVAAAIEERLREAGGVEAAQHERGA</sequence>
<evidence type="ECO:0000256" key="10">
    <source>
        <dbReference type="ARBA" id="ARBA00048567"/>
    </source>
</evidence>
<dbReference type="GO" id="GO:0008652">
    <property type="term" value="P:amino acid biosynthetic process"/>
    <property type="evidence" value="ECO:0007669"/>
    <property type="project" value="UniProtKB-KW"/>
</dbReference>
<evidence type="ECO:0000256" key="7">
    <source>
        <dbReference type="ARBA" id="ARBA00022777"/>
    </source>
</evidence>
<dbReference type="InterPro" id="IPR000623">
    <property type="entry name" value="Shikimate_kinase/TSH1"/>
</dbReference>
<comment type="caution">
    <text evidence="11">Lacks conserved residue(s) required for the propagation of feature annotation.</text>
</comment>
<name>A0A344L1I0_9PSEU</name>
<evidence type="ECO:0000313" key="12">
    <source>
        <dbReference type="EMBL" id="AXB41904.1"/>
    </source>
</evidence>
<dbReference type="UniPathway" id="UPA00053">
    <property type="reaction ID" value="UER00088"/>
</dbReference>
<feature type="binding site" evidence="11">
    <location>
        <position position="16"/>
    </location>
    <ligand>
        <name>Mg(2+)</name>
        <dbReference type="ChEBI" id="CHEBI:18420"/>
    </ligand>
</feature>
<evidence type="ECO:0000256" key="4">
    <source>
        <dbReference type="ARBA" id="ARBA00022605"/>
    </source>
</evidence>
<protein>
    <recommendedName>
        <fullName evidence="3 11">Shikimate kinase</fullName>
        <shortName evidence="11">SK</shortName>
        <ecNumber evidence="3 11">2.7.1.71</ecNumber>
    </recommendedName>
</protein>
<comment type="similarity">
    <text evidence="2 11">Belongs to the shikimate kinase family.</text>
</comment>
<comment type="catalytic activity">
    <reaction evidence="10 11">
        <text>shikimate + ATP = 3-phosphoshikimate + ADP + H(+)</text>
        <dbReference type="Rhea" id="RHEA:13121"/>
        <dbReference type="ChEBI" id="CHEBI:15378"/>
        <dbReference type="ChEBI" id="CHEBI:30616"/>
        <dbReference type="ChEBI" id="CHEBI:36208"/>
        <dbReference type="ChEBI" id="CHEBI:145989"/>
        <dbReference type="ChEBI" id="CHEBI:456216"/>
        <dbReference type="EC" id="2.7.1.71"/>
    </reaction>
</comment>
<evidence type="ECO:0000313" key="13">
    <source>
        <dbReference type="Proteomes" id="UP000250434"/>
    </source>
</evidence>
<dbReference type="KEGG" id="aab:A4R43_04660"/>
<feature type="binding site" evidence="11">
    <location>
        <position position="34"/>
    </location>
    <ligand>
        <name>substrate</name>
    </ligand>
</feature>
<dbReference type="HAMAP" id="MF_00109">
    <property type="entry name" value="Shikimate_kinase"/>
    <property type="match status" value="1"/>
</dbReference>
<evidence type="ECO:0000256" key="3">
    <source>
        <dbReference type="ARBA" id="ARBA00012154"/>
    </source>
</evidence>
<dbReference type="Pfam" id="PF01202">
    <property type="entry name" value="SKI"/>
    <property type="match status" value="1"/>
</dbReference>
<dbReference type="GO" id="GO:0004765">
    <property type="term" value="F:shikimate kinase activity"/>
    <property type="evidence" value="ECO:0007669"/>
    <property type="project" value="UniProtKB-UniRule"/>
</dbReference>
<evidence type="ECO:0000256" key="5">
    <source>
        <dbReference type="ARBA" id="ARBA00022679"/>
    </source>
</evidence>
<dbReference type="Gene3D" id="3.40.50.300">
    <property type="entry name" value="P-loop containing nucleotide triphosphate hydrolases"/>
    <property type="match status" value="1"/>
</dbReference>
<dbReference type="GO" id="GO:0000287">
    <property type="term" value="F:magnesium ion binding"/>
    <property type="evidence" value="ECO:0007669"/>
    <property type="project" value="UniProtKB-UniRule"/>
</dbReference>
<dbReference type="GO" id="GO:0005829">
    <property type="term" value="C:cytosol"/>
    <property type="evidence" value="ECO:0007669"/>
    <property type="project" value="TreeGrafter"/>
</dbReference>
<feature type="binding site" evidence="11">
    <location>
        <position position="136"/>
    </location>
    <ligand>
        <name>substrate</name>
    </ligand>
</feature>
<gene>
    <name evidence="11" type="primary">aroK</name>
    <name evidence="12" type="ORF">A4R43_04660</name>
</gene>
<dbReference type="CDD" id="cd00464">
    <property type="entry name" value="SK"/>
    <property type="match status" value="1"/>
</dbReference>
<dbReference type="AlphaFoldDB" id="A0A344L1I0"/>
<keyword evidence="11" id="KW-0963">Cytoplasm</keyword>
<comment type="cofactor">
    <cofactor evidence="11">
        <name>Mg(2+)</name>
        <dbReference type="ChEBI" id="CHEBI:18420"/>
    </cofactor>
    <text evidence="11">Binds 1 Mg(2+) ion per subunit.</text>
</comment>
<evidence type="ECO:0000256" key="2">
    <source>
        <dbReference type="ARBA" id="ARBA00006997"/>
    </source>
</evidence>
<comment type="subunit">
    <text evidence="11">Monomer.</text>
</comment>
<dbReference type="GO" id="GO:0009423">
    <property type="term" value="P:chorismate biosynthetic process"/>
    <property type="evidence" value="ECO:0007669"/>
    <property type="project" value="UniProtKB-UniRule"/>
</dbReference>
<keyword evidence="11" id="KW-0460">Magnesium</keyword>
<keyword evidence="8 11" id="KW-0067">ATP-binding</keyword>
<feature type="binding site" evidence="11">
    <location>
        <begin position="12"/>
        <end position="17"/>
    </location>
    <ligand>
        <name>ATP</name>
        <dbReference type="ChEBI" id="CHEBI:30616"/>
    </ligand>
</feature>
<evidence type="ECO:0000256" key="9">
    <source>
        <dbReference type="ARBA" id="ARBA00023141"/>
    </source>
</evidence>
<dbReference type="SUPFAM" id="SSF52540">
    <property type="entry name" value="P-loop containing nucleoside triphosphate hydrolases"/>
    <property type="match status" value="1"/>
</dbReference>
<proteinExistence type="inferred from homology"/>
<accession>A0A344L1I0</accession>
<dbReference type="PROSITE" id="PS01128">
    <property type="entry name" value="SHIKIMATE_KINASE"/>
    <property type="match status" value="1"/>
</dbReference>
<dbReference type="PANTHER" id="PTHR21087">
    <property type="entry name" value="SHIKIMATE KINASE"/>
    <property type="match status" value="1"/>
</dbReference>
<dbReference type="GO" id="GO:0009073">
    <property type="term" value="P:aromatic amino acid family biosynthetic process"/>
    <property type="evidence" value="ECO:0007669"/>
    <property type="project" value="UniProtKB-KW"/>
</dbReference>
<keyword evidence="6 11" id="KW-0547">Nucleotide-binding</keyword>
<evidence type="ECO:0000256" key="1">
    <source>
        <dbReference type="ARBA" id="ARBA00004842"/>
    </source>
</evidence>
<evidence type="ECO:0000256" key="6">
    <source>
        <dbReference type="ARBA" id="ARBA00022741"/>
    </source>
</evidence>
<keyword evidence="7 11" id="KW-0418">Kinase</keyword>
<dbReference type="Proteomes" id="UP000250434">
    <property type="component" value="Chromosome"/>
</dbReference>
<keyword evidence="5 11" id="KW-0808">Transferase</keyword>
<dbReference type="EMBL" id="CP015163">
    <property type="protein sequence ID" value="AXB41904.1"/>
    <property type="molecule type" value="Genomic_DNA"/>
</dbReference>
<reference evidence="12 13" key="1">
    <citation type="submission" date="2016-04" db="EMBL/GenBank/DDBJ databases">
        <title>Complete genome sequence and analysis of deep-sea sediment isolate, Amycolatopsis sp. WP1.</title>
        <authorList>
            <person name="Wang H."/>
            <person name="Chen S."/>
            <person name="Wu Q."/>
        </authorList>
    </citation>
    <scope>NUCLEOTIDE SEQUENCE [LARGE SCALE GENOMIC DNA]</scope>
    <source>
        <strain evidence="12 13">WP1</strain>
    </source>
</reference>
<keyword evidence="9 11" id="KW-0057">Aromatic amino acid biosynthesis</keyword>
<organism evidence="12 13">
    <name type="scientific">Amycolatopsis albispora</name>
    <dbReference type="NCBI Taxonomy" id="1804986"/>
    <lineage>
        <taxon>Bacteria</taxon>
        <taxon>Bacillati</taxon>
        <taxon>Actinomycetota</taxon>
        <taxon>Actinomycetes</taxon>
        <taxon>Pseudonocardiales</taxon>
        <taxon>Pseudonocardiaceae</taxon>
        <taxon>Amycolatopsis</taxon>
    </lineage>
</organism>
<dbReference type="OrthoDB" id="9800332at2"/>
<dbReference type="InterPro" id="IPR031322">
    <property type="entry name" value="Shikimate/glucono_kinase"/>
</dbReference>
<feature type="binding site" evidence="11">
    <location>
        <position position="58"/>
    </location>
    <ligand>
        <name>substrate</name>
    </ligand>
</feature>
<feature type="binding site" evidence="11">
    <location>
        <position position="117"/>
    </location>
    <ligand>
        <name>ATP</name>
        <dbReference type="ChEBI" id="CHEBI:30616"/>
    </ligand>
</feature>
<dbReference type="InterPro" id="IPR027417">
    <property type="entry name" value="P-loop_NTPase"/>
</dbReference>
<dbReference type="PANTHER" id="PTHR21087:SF16">
    <property type="entry name" value="SHIKIMATE KINASE 1, CHLOROPLASTIC"/>
    <property type="match status" value="1"/>
</dbReference>
<evidence type="ECO:0000256" key="11">
    <source>
        <dbReference type="HAMAP-Rule" id="MF_00109"/>
    </source>
</evidence>